<evidence type="ECO:0000256" key="10">
    <source>
        <dbReference type="SAM" id="Phobius"/>
    </source>
</evidence>
<sequence>MPTLESVASIGLLFSLFLVGLELDLHSIRWSGRKAFCIVPVGISLPFICGIGVAVILRKIVDGADKARFLQFLVFMGVALSIIAFPMLMRIIAELKLLTTRMGETAMAAVAFNDVVAWILLALAGDGGGHKIPLVFVWVLLSGLGFVVFMIVVIQPVMKVVSCKGENDTVDEIYVCLTLAGVLVYDFVTDLIGIHSIFGAFEFGLTVPKNGSFVRRLMERIEDFVLGLLLLLYFASSRLKTDVTTIHSGAAWGLLCLVIFTACARKILGTFMVAMFCMIPARESLTLVVLMNTKGMVELILLNIGKEKRFTFFY</sequence>
<feature type="transmembrane region" description="Helical" evidence="10">
    <location>
        <begin position="6"/>
        <end position="23"/>
    </location>
</feature>
<dbReference type="GO" id="GO:0006885">
    <property type="term" value="P:regulation of pH"/>
    <property type="evidence" value="ECO:0007669"/>
    <property type="project" value="TreeGrafter"/>
</dbReference>
<dbReference type="Gene3D" id="1.20.1530.20">
    <property type="match status" value="1"/>
</dbReference>
<dbReference type="GO" id="GO:0012505">
    <property type="term" value="C:endomembrane system"/>
    <property type="evidence" value="ECO:0007669"/>
    <property type="project" value="TreeGrafter"/>
</dbReference>
<keyword evidence="6 10" id="KW-1133">Transmembrane helix</keyword>
<dbReference type="InterPro" id="IPR006153">
    <property type="entry name" value="Cation/H_exchanger_TM"/>
</dbReference>
<protein>
    <submittedName>
        <fullName evidence="12">Cation/H(+) antiporter 20</fullName>
    </submittedName>
</protein>
<feature type="transmembrane region" description="Helical" evidence="10">
    <location>
        <begin position="174"/>
        <end position="201"/>
    </location>
</feature>
<dbReference type="InterPro" id="IPR050794">
    <property type="entry name" value="CPA2_transporter"/>
</dbReference>
<comment type="subcellular location">
    <subcellularLocation>
        <location evidence="1">Membrane</location>
        <topology evidence="1">Multi-pass membrane protein</topology>
    </subcellularLocation>
</comment>
<proteinExistence type="inferred from homology"/>
<evidence type="ECO:0000256" key="3">
    <source>
        <dbReference type="ARBA" id="ARBA00022538"/>
    </source>
</evidence>
<dbReference type="GO" id="GO:0016020">
    <property type="term" value="C:membrane"/>
    <property type="evidence" value="ECO:0007669"/>
    <property type="project" value="UniProtKB-SubCell"/>
</dbReference>
<keyword evidence="2" id="KW-0813">Transport</keyword>
<feature type="transmembrane region" description="Helical" evidence="10">
    <location>
        <begin position="135"/>
        <end position="154"/>
    </location>
</feature>
<dbReference type="GO" id="GO:0015297">
    <property type="term" value="F:antiporter activity"/>
    <property type="evidence" value="ECO:0007669"/>
    <property type="project" value="InterPro"/>
</dbReference>
<dbReference type="GO" id="GO:1902600">
    <property type="term" value="P:proton transmembrane transport"/>
    <property type="evidence" value="ECO:0007669"/>
    <property type="project" value="InterPro"/>
</dbReference>
<keyword evidence="7" id="KW-0406">Ion transport</keyword>
<evidence type="ECO:0000313" key="12">
    <source>
        <dbReference type="EMBL" id="KHN41500.1"/>
    </source>
</evidence>
<dbReference type="InterPro" id="IPR038770">
    <property type="entry name" value="Na+/solute_symporter_sf"/>
</dbReference>
<evidence type="ECO:0000256" key="8">
    <source>
        <dbReference type="ARBA" id="ARBA00023136"/>
    </source>
</evidence>
<feature type="transmembrane region" description="Helical" evidence="10">
    <location>
        <begin position="69"/>
        <end position="93"/>
    </location>
</feature>
<keyword evidence="8 10" id="KW-0472">Membrane</keyword>
<evidence type="ECO:0000256" key="6">
    <source>
        <dbReference type="ARBA" id="ARBA00022989"/>
    </source>
</evidence>
<dbReference type="GO" id="GO:0006813">
    <property type="term" value="P:potassium ion transport"/>
    <property type="evidence" value="ECO:0007669"/>
    <property type="project" value="UniProtKB-KW"/>
</dbReference>
<comment type="similarity">
    <text evidence="9">Belongs to the monovalent cation:proton antiporter 2 (CPA2) transporter (TC 2.A.37) family. CHX (TC 2.A.37.4) subfamily.</text>
</comment>
<organism evidence="12">
    <name type="scientific">Glycine soja</name>
    <name type="common">Wild soybean</name>
    <dbReference type="NCBI Taxonomy" id="3848"/>
    <lineage>
        <taxon>Eukaryota</taxon>
        <taxon>Viridiplantae</taxon>
        <taxon>Streptophyta</taxon>
        <taxon>Embryophyta</taxon>
        <taxon>Tracheophyta</taxon>
        <taxon>Spermatophyta</taxon>
        <taxon>Magnoliopsida</taxon>
        <taxon>eudicotyledons</taxon>
        <taxon>Gunneridae</taxon>
        <taxon>Pentapetalae</taxon>
        <taxon>rosids</taxon>
        <taxon>fabids</taxon>
        <taxon>Fabales</taxon>
        <taxon>Fabaceae</taxon>
        <taxon>Papilionoideae</taxon>
        <taxon>50 kb inversion clade</taxon>
        <taxon>NPAAA clade</taxon>
        <taxon>indigoferoid/millettioid clade</taxon>
        <taxon>Phaseoleae</taxon>
        <taxon>Glycine</taxon>
        <taxon>Glycine subgen. Soja</taxon>
    </lineage>
</organism>
<reference evidence="12" key="1">
    <citation type="submission" date="2014-07" db="EMBL/GenBank/DDBJ databases">
        <title>Identification of a novel salt tolerance gene in wild soybean by whole-genome sequencing.</title>
        <authorList>
            <person name="Lam H.-M."/>
            <person name="Qi X."/>
            <person name="Li M.-W."/>
            <person name="Liu X."/>
            <person name="Xie M."/>
            <person name="Ni M."/>
            <person name="Xu X."/>
        </authorList>
    </citation>
    <scope>NUCLEOTIDE SEQUENCE [LARGE SCALE GENOMIC DNA]</scope>
    <source>
        <tissue evidence="12">Root</tissue>
    </source>
</reference>
<feature type="transmembrane region" description="Helical" evidence="10">
    <location>
        <begin position="105"/>
        <end position="123"/>
    </location>
</feature>
<accession>A0A0B2S8G8</accession>
<evidence type="ECO:0000256" key="7">
    <source>
        <dbReference type="ARBA" id="ARBA00023065"/>
    </source>
</evidence>
<evidence type="ECO:0000259" key="11">
    <source>
        <dbReference type="Pfam" id="PF00999"/>
    </source>
</evidence>
<dbReference type="PANTHER" id="PTHR32468">
    <property type="entry name" value="CATION/H + ANTIPORTER"/>
    <property type="match status" value="1"/>
</dbReference>
<dbReference type="EMBL" id="KN645051">
    <property type="protein sequence ID" value="KHN41500.1"/>
    <property type="molecule type" value="Genomic_DNA"/>
</dbReference>
<keyword evidence="3" id="KW-0633">Potassium transport</keyword>
<gene>
    <name evidence="12" type="ORF">glysoja_039201</name>
</gene>
<dbReference type="Proteomes" id="UP000053555">
    <property type="component" value="Unassembled WGS sequence"/>
</dbReference>
<feature type="transmembrane region" description="Helical" evidence="10">
    <location>
        <begin position="251"/>
        <end position="281"/>
    </location>
</feature>
<evidence type="ECO:0000256" key="1">
    <source>
        <dbReference type="ARBA" id="ARBA00004141"/>
    </source>
</evidence>
<dbReference type="Pfam" id="PF00999">
    <property type="entry name" value="Na_H_Exchanger"/>
    <property type="match status" value="1"/>
</dbReference>
<feature type="transmembrane region" description="Helical" evidence="10">
    <location>
        <begin position="35"/>
        <end position="57"/>
    </location>
</feature>
<evidence type="ECO:0000256" key="4">
    <source>
        <dbReference type="ARBA" id="ARBA00022692"/>
    </source>
</evidence>
<keyword evidence="4 10" id="KW-0812">Transmembrane</keyword>
<evidence type="ECO:0000256" key="2">
    <source>
        <dbReference type="ARBA" id="ARBA00022448"/>
    </source>
</evidence>
<evidence type="ECO:0000256" key="9">
    <source>
        <dbReference type="ARBA" id="ARBA00038341"/>
    </source>
</evidence>
<dbReference type="AlphaFoldDB" id="A0A0B2S8G8"/>
<evidence type="ECO:0000256" key="5">
    <source>
        <dbReference type="ARBA" id="ARBA00022958"/>
    </source>
</evidence>
<dbReference type="PANTHER" id="PTHR32468:SF0">
    <property type="entry name" value="K(+)_H(+) ANTIPORTER 1"/>
    <property type="match status" value="1"/>
</dbReference>
<keyword evidence="5" id="KW-0630">Potassium</keyword>
<feature type="domain" description="Cation/H+ exchanger transmembrane" evidence="11">
    <location>
        <begin position="3"/>
        <end position="308"/>
    </location>
</feature>
<name>A0A0B2S8G8_GLYSO</name>